<evidence type="ECO:0000256" key="2">
    <source>
        <dbReference type="SAM" id="Phobius"/>
    </source>
</evidence>
<evidence type="ECO:0000256" key="1">
    <source>
        <dbReference type="SAM" id="MobiDB-lite"/>
    </source>
</evidence>
<feature type="compositionally biased region" description="Pro residues" evidence="1">
    <location>
        <begin position="1"/>
        <end position="13"/>
    </location>
</feature>
<reference evidence="3" key="1">
    <citation type="journal article" date="2015" name="Nature">
        <title>Complex archaea that bridge the gap between prokaryotes and eukaryotes.</title>
        <authorList>
            <person name="Spang A."/>
            <person name="Saw J.H."/>
            <person name="Jorgensen S.L."/>
            <person name="Zaremba-Niedzwiedzka K."/>
            <person name="Martijn J."/>
            <person name="Lind A.E."/>
            <person name="van Eijk R."/>
            <person name="Schleper C."/>
            <person name="Guy L."/>
            <person name="Ettema T.J."/>
        </authorList>
    </citation>
    <scope>NUCLEOTIDE SEQUENCE</scope>
</reference>
<dbReference type="EMBL" id="LAZR01000206">
    <property type="protein sequence ID" value="KKN82058.1"/>
    <property type="molecule type" value="Genomic_DNA"/>
</dbReference>
<gene>
    <name evidence="3" type="ORF">LCGC14_0313250</name>
</gene>
<protein>
    <submittedName>
        <fullName evidence="3">Uncharacterized protein</fullName>
    </submittedName>
</protein>
<organism evidence="3">
    <name type="scientific">marine sediment metagenome</name>
    <dbReference type="NCBI Taxonomy" id="412755"/>
    <lineage>
        <taxon>unclassified sequences</taxon>
        <taxon>metagenomes</taxon>
        <taxon>ecological metagenomes</taxon>
    </lineage>
</organism>
<feature type="region of interest" description="Disordered" evidence="1">
    <location>
        <begin position="1"/>
        <end position="30"/>
    </location>
</feature>
<sequence length="65" mass="7440">MKTPGPPPAPPPWTDTGTLETPPDPWTSWQSQGGHLGWEHWLRVFVAWEAVVCALLFFWVILTWL</sequence>
<feature type="transmembrane region" description="Helical" evidence="2">
    <location>
        <begin position="41"/>
        <end position="62"/>
    </location>
</feature>
<proteinExistence type="predicted"/>
<keyword evidence="2" id="KW-0472">Membrane</keyword>
<keyword evidence="2" id="KW-1133">Transmembrane helix</keyword>
<comment type="caution">
    <text evidence="3">The sequence shown here is derived from an EMBL/GenBank/DDBJ whole genome shotgun (WGS) entry which is preliminary data.</text>
</comment>
<accession>A0A0F9WTA4</accession>
<dbReference type="AlphaFoldDB" id="A0A0F9WTA4"/>
<name>A0A0F9WTA4_9ZZZZ</name>
<keyword evidence="2" id="KW-0812">Transmembrane</keyword>
<evidence type="ECO:0000313" key="3">
    <source>
        <dbReference type="EMBL" id="KKN82058.1"/>
    </source>
</evidence>